<dbReference type="InterPro" id="IPR027417">
    <property type="entry name" value="P-loop_NTPase"/>
</dbReference>
<dbReference type="SMART" id="SM00382">
    <property type="entry name" value="AAA"/>
    <property type="match status" value="1"/>
</dbReference>
<dbReference type="Pfam" id="PF07728">
    <property type="entry name" value="AAA_5"/>
    <property type="match status" value="1"/>
</dbReference>
<dbReference type="RefSeq" id="WP_240572301.1">
    <property type="nucleotide sequence ID" value="NZ_CP136709.1"/>
</dbReference>
<reference evidence="2" key="1">
    <citation type="submission" date="2022-02" db="EMBL/GenBank/DDBJ databases">
        <title>Aestuariibaculum sp., a marine bacterium isolated from sediment in Guangxi.</title>
        <authorList>
            <person name="Ying J."/>
        </authorList>
    </citation>
    <scope>NUCLEOTIDE SEQUENCE</scope>
    <source>
        <strain evidence="2">L182</strain>
    </source>
</reference>
<keyword evidence="3" id="KW-1185">Reference proteome</keyword>
<dbReference type="Pfam" id="PF00004">
    <property type="entry name" value="AAA"/>
    <property type="match status" value="1"/>
</dbReference>
<dbReference type="SUPFAM" id="SSF52540">
    <property type="entry name" value="P-loop containing nucleoside triphosphate hydrolases"/>
    <property type="match status" value="1"/>
</dbReference>
<dbReference type="InterPro" id="IPR003959">
    <property type="entry name" value="ATPase_AAA_core"/>
</dbReference>
<dbReference type="InterPro" id="IPR052934">
    <property type="entry name" value="Methyl-DNA_Rec/Restrict_Enz"/>
</dbReference>
<evidence type="ECO:0000313" key="3">
    <source>
        <dbReference type="Proteomes" id="UP001156141"/>
    </source>
</evidence>
<accession>A0ABS9RGB1</accession>
<sequence>MQLWKLGCRWGSNTPLFYDFIKNHSIVISWIDKPFQKNDWILIANGHTILAFAIVSEEMHSCVSNPNYKHEFEKLQIPFEDNLLIAKANWFVLQKEDQFKYQLQQGICKVQDLNTQNIFSKTLKKYTMEARKENLISLLKQKKQIILQGPPGTGKTRLAKILASELCNTNTHEGITLEQIPLTNANIAERLKDVESIPSASNRKTYRIKNIKNDRCTVILETNSSYEIPFNGIREAYKNRLWEGGQSNGFDPYNAAIAKYLHENNSLIKSKPIKESNDYALIQFHPSYTYEDFVRGIVVKNNGNEVEYKTENKILASLAAQANENYIDSKKDTKSITKEQWVKEEFEDFKDFIIDSMDSNSNYALNDTVNIIGVEEDAFRYTGNTWKNQFRMKYSDIIHLYMNNISSRKSIKKEEKISSLGKTHATYFKLLLDAFYDFMKGKKAPIINIQSIKQKNYVLIIDEINRANLPNVLGELIYALEYRGDSVESMYDIDGLNSIIIPPNLYIIGTMNTADRSVGHIDYAIRRRFAFVEVLPKILEDSELENKIFIKDKFIEVSKLFTSNIDEYILNSHTFLEKSEYLSDEFRVEDIWLGHSYFIAENEDEFKMKMEYEIKPILKEYVKDGILSESSLETINSL</sequence>
<dbReference type="EMBL" id="JAKVQD010000001">
    <property type="protein sequence ID" value="MCH4551980.1"/>
    <property type="molecule type" value="Genomic_DNA"/>
</dbReference>
<evidence type="ECO:0000313" key="2">
    <source>
        <dbReference type="EMBL" id="MCH4551980.1"/>
    </source>
</evidence>
<dbReference type="Gene3D" id="3.40.50.300">
    <property type="entry name" value="P-loop containing nucleotide triphosphate hydrolases"/>
    <property type="match status" value="2"/>
</dbReference>
<protein>
    <submittedName>
        <fullName evidence="2">AAA family ATPase</fullName>
    </submittedName>
</protein>
<dbReference type="PANTHER" id="PTHR37291">
    <property type="entry name" value="5-METHYLCYTOSINE-SPECIFIC RESTRICTION ENZYME B"/>
    <property type="match status" value="1"/>
</dbReference>
<gene>
    <name evidence="2" type="ORF">MKW35_05060</name>
</gene>
<dbReference type="InterPro" id="IPR003593">
    <property type="entry name" value="AAA+_ATPase"/>
</dbReference>
<comment type="caution">
    <text evidence="2">The sequence shown here is derived from an EMBL/GenBank/DDBJ whole genome shotgun (WGS) entry which is preliminary data.</text>
</comment>
<organism evidence="2 3">
    <name type="scientific">Aestuariibaculum lutulentum</name>
    <dbReference type="NCBI Taxonomy" id="2920935"/>
    <lineage>
        <taxon>Bacteria</taxon>
        <taxon>Pseudomonadati</taxon>
        <taxon>Bacteroidota</taxon>
        <taxon>Flavobacteriia</taxon>
        <taxon>Flavobacteriales</taxon>
        <taxon>Flavobacteriaceae</taxon>
    </lineage>
</organism>
<dbReference type="Proteomes" id="UP001156141">
    <property type="component" value="Unassembled WGS sequence"/>
</dbReference>
<dbReference type="InterPro" id="IPR011704">
    <property type="entry name" value="ATPase_dyneun-rel_AAA"/>
</dbReference>
<name>A0ABS9RGB1_9FLAO</name>
<proteinExistence type="predicted"/>
<dbReference type="PANTHER" id="PTHR37291:SF1">
    <property type="entry name" value="TYPE IV METHYL-DIRECTED RESTRICTION ENZYME ECOKMCRB SUBUNIT"/>
    <property type="match status" value="1"/>
</dbReference>
<evidence type="ECO:0000259" key="1">
    <source>
        <dbReference type="SMART" id="SM00382"/>
    </source>
</evidence>
<feature type="domain" description="AAA+ ATPase" evidence="1">
    <location>
        <begin position="141"/>
        <end position="539"/>
    </location>
</feature>